<dbReference type="CDD" id="cd09272">
    <property type="entry name" value="RNase_HI_RT_Ty1"/>
    <property type="match status" value="1"/>
</dbReference>
<reference evidence="1" key="2">
    <citation type="journal article" date="2024" name="Plant">
        <title>Genomic evolution and insights into agronomic trait innovations of Sesamum species.</title>
        <authorList>
            <person name="Miao H."/>
            <person name="Wang L."/>
            <person name="Qu L."/>
            <person name="Liu H."/>
            <person name="Sun Y."/>
            <person name="Le M."/>
            <person name="Wang Q."/>
            <person name="Wei S."/>
            <person name="Zheng Y."/>
            <person name="Lin W."/>
            <person name="Duan Y."/>
            <person name="Cao H."/>
            <person name="Xiong S."/>
            <person name="Wang X."/>
            <person name="Wei L."/>
            <person name="Li C."/>
            <person name="Ma Q."/>
            <person name="Ju M."/>
            <person name="Zhao R."/>
            <person name="Li G."/>
            <person name="Mu C."/>
            <person name="Tian Q."/>
            <person name="Mei H."/>
            <person name="Zhang T."/>
            <person name="Gao T."/>
            <person name="Zhang H."/>
        </authorList>
    </citation>
    <scope>NUCLEOTIDE SEQUENCE</scope>
    <source>
        <strain evidence="1">K16</strain>
    </source>
</reference>
<organism evidence="1 2">
    <name type="scientific">Sesamum angolense</name>
    <dbReference type="NCBI Taxonomy" id="2727404"/>
    <lineage>
        <taxon>Eukaryota</taxon>
        <taxon>Viridiplantae</taxon>
        <taxon>Streptophyta</taxon>
        <taxon>Embryophyta</taxon>
        <taxon>Tracheophyta</taxon>
        <taxon>Spermatophyta</taxon>
        <taxon>Magnoliopsida</taxon>
        <taxon>eudicotyledons</taxon>
        <taxon>Gunneridae</taxon>
        <taxon>Pentapetalae</taxon>
        <taxon>asterids</taxon>
        <taxon>lamiids</taxon>
        <taxon>Lamiales</taxon>
        <taxon>Pedaliaceae</taxon>
        <taxon>Sesamum</taxon>
    </lineage>
</organism>
<evidence type="ECO:0000313" key="2">
    <source>
        <dbReference type="Proteomes" id="UP001289374"/>
    </source>
</evidence>
<dbReference type="Proteomes" id="UP001289374">
    <property type="component" value="Unassembled WGS sequence"/>
</dbReference>
<evidence type="ECO:0000313" key="1">
    <source>
        <dbReference type="EMBL" id="KAK4390382.1"/>
    </source>
</evidence>
<keyword evidence="2" id="KW-1185">Reference proteome</keyword>
<proteinExistence type="predicted"/>
<reference evidence="1" key="1">
    <citation type="submission" date="2020-06" db="EMBL/GenBank/DDBJ databases">
        <authorList>
            <person name="Li T."/>
            <person name="Hu X."/>
            <person name="Zhang T."/>
            <person name="Song X."/>
            <person name="Zhang H."/>
            <person name="Dai N."/>
            <person name="Sheng W."/>
            <person name="Hou X."/>
            <person name="Wei L."/>
        </authorList>
    </citation>
    <scope>NUCLEOTIDE SEQUENCE</scope>
    <source>
        <strain evidence="1">K16</strain>
        <tissue evidence="1">Leaf</tissue>
    </source>
</reference>
<comment type="caution">
    <text evidence="1">The sequence shown here is derived from an EMBL/GenBank/DDBJ whole genome shotgun (WGS) entry which is preliminary data.</text>
</comment>
<dbReference type="EMBL" id="JACGWL010000012">
    <property type="protein sequence ID" value="KAK4390382.1"/>
    <property type="molecule type" value="Genomic_DNA"/>
</dbReference>
<accession>A0AAE1WBK1</accession>
<sequence>MLSLVGKLEDLKAGLDNNMYIDVILQSLVPSCDPFIINFSKNGLEKSINELTNMLVQYEATTKQFARLVLEGRLQPLNQKKRGPDVGREKRGKAKAKVVVVATSSKSAPIALVGMGKGKRKAISQQQWRANDICAHWKRDCPKLPFKKDMFVVEEKSDIVGHGLVHDEITKLSLSKDIWRSDVRYRLRNDFDHCIYKKISGSSVAFLVLYVNDILPIRNDAKMLGFLFKFNVGVVAWNHSKQYTTTDSGTEAKYIAASEAANDAVWMQNEIQELGVVPSTVELVLIFYDNDGVIAQAKEPRSPHRSKHILSHYQLLREIRGKSDVLMDLVSSVEIY</sequence>
<dbReference type="AlphaFoldDB" id="A0AAE1WBK1"/>
<gene>
    <name evidence="1" type="ORF">Sango_2101500</name>
</gene>
<name>A0AAE1WBK1_9LAMI</name>
<protein>
    <submittedName>
        <fullName evidence="1">Uncharacterized protein</fullName>
    </submittedName>
</protein>